<dbReference type="EMBL" id="CYXO01000003">
    <property type="protein sequence ID" value="CUM84844.1"/>
    <property type="molecule type" value="Genomic_DNA"/>
</dbReference>
<dbReference type="Proteomes" id="UP000095597">
    <property type="component" value="Unassembled WGS sequence"/>
</dbReference>
<dbReference type="AlphaFoldDB" id="A0A173S338"/>
<evidence type="ECO:0000313" key="2">
    <source>
        <dbReference type="Proteomes" id="UP000095597"/>
    </source>
</evidence>
<protein>
    <recommendedName>
        <fullName evidence="3">GrdX protein</fullName>
    </recommendedName>
</protein>
<accession>A0A173S338</accession>
<dbReference type="InterPro" id="IPR047735">
    <property type="entry name" value="GrdX-like"/>
</dbReference>
<evidence type="ECO:0008006" key="3">
    <source>
        <dbReference type="Google" id="ProtNLM"/>
    </source>
</evidence>
<dbReference type="OrthoDB" id="9815289at2"/>
<gene>
    <name evidence="1" type="ORF">ERS852573_00829</name>
</gene>
<organism evidence="1 2">
    <name type="scientific">Dorea longicatena</name>
    <dbReference type="NCBI Taxonomy" id="88431"/>
    <lineage>
        <taxon>Bacteria</taxon>
        <taxon>Bacillati</taxon>
        <taxon>Bacillota</taxon>
        <taxon>Clostridia</taxon>
        <taxon>Lachnospirales</taxon>
        <taxon>Lachnospiraceae</taxon>
        <taxon>Dorea</taxon>
    </lineage>
</organism>
<name>A0A173S338_9FIRM</name>
<proteinExistence type="predicted"/>
<dbReference type="RefSeq" id="WP_055213730.1">
    <property type="nucleotide sequence ID" value="NZ_CYXO01000003.1"/>
</dbReference>
<sequence length="126" mass="14768">MSKYMVITNNPLVQSRLDDTHEVIYLELSYEELLKVVRDRIYEGHRLLTHPLSGSVKPKETPYKSVLISERKEKVDGESVRLIENAILVCQKFQDKSKYYKEEVYKDFQLVDWTLLESGLASADVW</sequence>
<evidence type="ECO:0000313" key="1">
    <source>
        <dbReference type="EMBL" id="CUM84844.1"/>
    </source>
</evidence>
<dbReference type="NCBIfam" id="NF038093">
    <property type="entry name" value="GrdX"/>
    <property type="match status" value="1"/>
</dbReference>
<reference evidence="1 2" key="1">
    <citation type="submission" date="2015-09" db="EMBL/GenBank/DDBJ databases">
        <authorList>
            <consortium name="Pathogen Informatics"/>
        </authorList>
    </citation>
    <scope>NUCLEOTIDE SEQUENCE [LARGE SCALE GENOMIC DNA]</scope>
    <source>
        <strain evidence="1 2">2789STDY5834961</strain>
    </source>
</reference>